<dbReference type="SUPFAM" id="SSF48208">
    <property type="entry name" value="Six-hairpin glycosidases"/>
    <property type="match status" value="1"/>
</dbReference>
<accession>A0ABR6PLA0</accession>
<evidence type="ECO:0000256" key="9">
    <source>
        <dbReference type="RuleBase" id="RU361167"/>
    </source>
</evidence>
<comment type="similarity">
    <text evidence="2 9">Belongs to the glycosyl hydrolase 8 (cellulase D) family.</text>
</comment>
<dbReference type="RefSeq" id="WP_175614112.1">
    <property type="nucleotide sequence ID" value="NZ_FTMG01000007.1"/>
</dbReference>
<proteinExistence type="inferred from homology"/>
<dbReference type="PROSITE" id="PS00812">
    <property type="entry name" value="GLYCOSYL_HYDROL_F8"/>
    <property type="match status" value="1"/>
</dbReference>
<evidence type="ECO:0000313" key="11">
    <source>
        <dbReference type="Proteomes" id="UP000541583"/>
    </source>
</evidence>
<dbReference type="EC" id="3.2.1.-" evidence="9"/>
<evidence type="ECO:0000256" key="1">
    <source>
        <dbReference type="ARBA" id="ARBA00000966"/>
    </source>
</evidence>
<dbReference type="Proteomes" id="UP000541583">
    <property type="component" value="Unassembled WGS sequence"/>
</dbReference>
<evidence type="ECO:0000256" key="7">
    <source>
        <dbReference type="ARBA" id="ARBA00023326"/>
    </source>
</evidence>
<dbReference type="InterPro" id="IPR019834">
    <property type="entry name" value="Glyco_hydro_8_CS"/>
</dbReference>
<dbReference type="InterPro" id="IPR002037">
    <property type="entry name" value="Glyco_hydro_8"/>
</dbReference>
<comment type="catalytic activity">
    <reaction evidence="1">
        <text>Endohydrolysis of (1-&gt;4)-beta-D-glucosidic linkages in cellulose, lichenin and cereal beta-D-glucans.</text>
        <dbReference type="EC" id="3.2.1.4"/>
    </reaction>
</comment>
<evidence type="ECO:0000256" key="3">
    <source>
        <dbReference type="ARBA" id="ARBA00022729"/>
    </source>
</evidence>
<protein>
    <recommendedName>
        <fullName evidence="9">Glucanase</fullName>
        <ecNumber evidence="9">3.2.1.-</ecNumber>
    </recommendedName>
</protein>
<gene>
    <name evidence="10" type="ORF">HDF23_003306</name>
</gene>
<evidence type="ECO:0000256" key="8">
    <source>
        <dbReference type="PROSITE-ProRule" id="PRU10058"/>
    </source>
</evidence>
<reference evidence="10 11" key="1">
    <citation type="submission" date="2020-08" db="EMBL/GenBank/DDBJ databases">
        <title>Genomic Encyclopedia of Type Strains, Phase IV (KMG-V): Genome sequencing to study the core and pangenomes of soil and plant-associated prokaryotes.</title>
        <authorList>
            <person name="Whitman W."/>
        </authorList>
    </citation>
    <scope>NUCLEOTIDE SEQUENCE [LARGE SCALE GENOMIC DNA]</scope>
    <source>
        <strain evidence="10 11">ANJLi2</strain>
    </source>
</reference>
<keyword evidence="3" id="KW-0732">Signal</keyword>
<feature type="active site" description="Nucleophile" evidence="8">
    <location>
        <position position="187"/>
    </location>
</feature>
<organism evidence="10 11">
    <name type="scientific">Mucilaginibacter lappiensis</name>
    <dbReference type="NCBI Taxonomy" id="354630"/>
    <lineage>
        <taxon>Bacteria</taxon>
        <taxon>Pseudomonadati</taxon>
        <taxon>Bacteroidota</taxon>
        <taxon>Sphingobacteriia</taxon>
        <taxon>Sphingobacteriales</taxon>
        <taxon>Sphingobacteriaceae</taxon>
        <taxon>Mucilaginibacter</taxon>
    </lineage>
</organism>
<comment type="caution">
    <text evidence="10">The sequence shown here is derived from an EMBL/GenBank/DDBJ whole genome shotgun (WGS) entry which is preliminary data.</text>
</comment>
<dbReference type="InterPro" id="IPR012341">
    <property type="entry name" value="6hp_glycosidase-like_sf"/>
</dbReference>
<keyword evidence="6 9" id="KW-0326">Glycosidase</keyword>
<name>A0ABR6PLA0_9SPHI</name>
<dbReference type="Pfam" id="PF01270">
    <property type="entry name" value="Glyco_hydro_8"/>
    <property type="match status" value="1"/>
</dbReference>
<keyword evidence="4 9" id="KW-0378">Hydrolase</keyword>
<evidence type="ECO:0000256" key="5">
    <source>
        <dbReference type="ARBA" id="ARBA00023001"/>
    </source>
</evidence>
<evidence type="ECO:0000256" key="2">
    <source>
        <dbReference type="ARBA" id="ARBA00009209"/>
    </source>
</evidence>
<keyword evidence="5" id="KW-0136">Cellulose degradation</keyword>
<sequence>MTERRRLTASALRWTPLSPASQQRGWRICVFFLLFTIILKSPLSAAGEERVTKRSDGRVSQVVSMPFPQHYPYTKGTIKPNHLPQQQLDKQVEVFYDQWKKRYVKPSCSPGQYYIWFERKGKECVSEGQGYGMIITVLMSGYDKNAQNTFDGLYQYYKAHPAKTSPYLMAWAQVKGCKDLDRSTATDGDMDIAYSLLLAAKQWGNTGSINYLHEAQNSIAAIMQHEINPKTYSVLLSDAIEYDSADYFDTRSSDFMPAHFKAFEATLHNGKWKSVTDNTYRLIATMQAQYSPEAGLVPDFIRSVNKAPHPAQRNYLESPYDGFYNYNACRVPWRIASDYLLYGDKRAKTFADKINHWIRETTNGNPDNISAGYTLAGNDIKGRYFEALSFIAPFAVSATVDLNNQHWLNKLWDYLIAFKLKDYDYYDNSIKMLDMIIVSGNYWKAS</sequence>
<dbReference type="Gene3D" id="1.50.10.10">
    <property type="match status" value="1"/>
</dbReference>
<dbReference type="PRINTS" id="PR00735">
    <property type="entry name" value="GLHYDRLASE8"/>
</dbReference>
<dbReference type="InterPro" id="IPR008928">
    <property type="entry name" value="6-hairpin_glycosidase_sf"/>
</dbReference>
<evidence type="ECO:0000313" key="10">
    <source>
        <dbReference type="EMBL" id="MBB6110547.1"/>
    </source>
</evidence>
<keyword evidence="7 9" id="KW-0624">Polysaccharide degradation</keyword>
<evidence type="ECO:0000256" key="6">
    <source>
        <dbReference type="ARBA" id="ARBA00023295"/>
    </source>
</evidence>
<dbReference type="EMBL" id="JACHCB010000008">
    <property type="protein sequence ID" value="MBB6110547.1"/>
    <property type="molecule type" value="Genomic_DNA"/>
</dbReference>
<keyword evidence="11" id="KW-1185">Reference proteome</keyword>
<evidence type="ECO:0000256" key="4">
    <source>
        <dbReference type="ARBA" id="ARBA00022801"/>
    </source>
</evidence>
<keyword evidence="7 9" id="KW-0119">Carbohydrate metabolism</keyword>